<dbReference type="EMBL" id="JAOYFB010000038">
    <property type="protein sequence ID" value="KAK4028134.1"/>
    <property type="molecule type" value="Genomic_DNA"/>
</dbReference>
<sequence length="91" mass="10638">MTKNLYFGVVKTRLKKLETITDARWERYRVAEDDVLYPVLATFMIVRTPLTKNISSNITIGSYRALEKYDPQTPTCRLCDDEIHFSYDGQL</sequence>
<gene>
    <name evidence="1" type="ORF">OUZ56_017312</name>
</gene>
<evidence type="ECO:0000313" key="2">
    <source>
        <dbReference type="Proteomes" id="UP001234178"/>
    </source>
</evidence>
<organism evidence="1 2">
    <name type="scientific">Daphnia magna</name>
    <dbReference type="NCBI Taxonomy" id="35525"/>
    <lineage>
        <taxon>Eukaryota</taxon>
        <taxon>Metazoa</taxon>
        <taxon>Ecdysozoa</taxon>
        <taxon>Arthropoda</taxon>
        <taxon>Crustacea</taxon>
        <taxon>Branchiopoda</taxon>
        <taxon>Diplostraca</taxon>
        <taxon>Cladocera</taxon>
        <taxon>Anomopoda</taxon>
        <taxon>Daphniidae</taxon>
        <taxon>Daphnia</taxon>
    </lineage>
</organism>
<dbReference type="Proteomes" id="UP001234178">
    <property type="component" value="Unassembled WGS sequence"/>
</dbReference>
<proteinExistence type="predicted"/>
<name>A0ABR0ASP1_9CRUS</name>
<protein>
    <submittedName>
        <fullName evidence="1">Uncharacterized protein</fullName>
    </submittedName>
</protein>
<keyword evidence="2" id="KW-1185">Reference proteome</keyword>
<reference evidence="1 2" key="1">
    <citation type="journal article" date="2023" name="Nucleic Acids Res.">
        <title>The hologenome of Daphnia magna reveals possible DNA methylation and microbiome-mediated evolution of the host genome.</title>
        <authorList>
            <person name="Chaturvedi A."/>
            <person name="Li X."/>
            <person name="Dhandapani V."/>
            <person name="Marshall H."/>
            <person name="Kissane S."/>
            <person name="Cuenca-Cambronero M."/>
            <person name="Asole G."/>
            <person name="Calvet F."/>
            <person name="Ruiz-Romero M."/>
            <person name="Marangio P."/>
            <person name="Guigo R."/>
            <person name="Rago D."/>
            <person name="Mirbahai L."/>
            <person name="Eastwood N."/>
            <person name="Colbourne J.K."/>
            <person name="Zhou J."/>
            <person name="Mallon E."/>
            <person name="Orsini L."/>
        </authorList>
    </citation>
    <scope>NUCLEOTIDE SEQUENCE [LARGE SCALE GENOMIC DNA]</scope>
    <source>
        <strain evidence="1">LRV0_1</strain>
    </source>
</reference>
<accession>A0ABR0ASP1</accession>
<comment type="caution">
    <text evidence="1">The sequence shown here is derived from an EMBL/GenBank/DDBJ whole genome shotgun (WGS) entry which is preliminary data.</text>
</comment>
<evidence type="ECO:0000313" key="1">
    <source>
        <dbReference type="EMBL" id="KAK4028134.1"/>
    </source>
</evidence>